<evidence type="ECO:0000256" key="1">
    <source>
        <dbReference type="SAM" id="Phobius"/>
    </source>
</evidence>
<reference evidence="2 3" key="1">
    <citation type="submission" date="2016-11" db="EMBL/GenBank/DDBJ databases">
        <authorList>
            <person name="Jaros S."/>
            <person name="Januszkiewicz K."/>
            <person name="Wedrychowicz H."/>
        </authorList>
    </citation>
    <scope>NUCLEOTIDE SEQUENCE [LARGE SCALE GENOMIC DNA]</scope>
    <source>
        <strain evidence="2 3">IBRC-M 10683</strain>
    </source>
</reference>
<name>A0A1M5D298_9BACI</name>
<keyword evidence="1" id="KW-0812">Transmembrane</keyword>
<protein>
    <submittedName>
        <fullName evidence="2">Uncharacterized protein</fullName>
    </submittedName>
</protein>
<sequence length="73" mass="8475">MIFGSILIILAIALVLFVLSFFLNDKFDKLETEIEQLSISTMQDSYQLKKKVQILEEELLTDTISSDEDLYRN</sequence>
<gene>
    <name evidence="2" type="ORF">SAMN05216225_1001493</name>
</gene>
<dbReference type="EMBL" id="FQVW01000001">
    <property type="protein sequence ID" value="SHF61159.1"/>
    <property type="molecule type" value="Genomic_DNA"/>
</dbReference>
<evidence type="ECO:0000313" key="3">
    <source>
        <dbReference type="Proteomes" id="UP000183988"/>
    </source>
</evidence>
<accession>A0A1M5D298</accession>
<keyword evidence="3" id="KW-1185">Reference proteome</keyword>
<dbReference type="OrthoDB" id="2454584at2"/>
<proteinExistence type="predicted"/>
<keyword evidence="1" id="KW-1133">Transmembrane helix</keyword>
<organism evidence="2 3">
    <name type="scientific">Ornithinibacillus halophilus</name>
    <dbReference type="NCBI Taxonomy" id="930117"/>
    <lineage>
        <taxon>Bacteria</taxon>
        <taxon>Bacillati</taxon>
        <taxon>Bacillota</taxon>
        <taxon>Bacilli</taxon>
        <taxon>Bacillales</taxon>
        <taxon>Bacillaceae</taxon>
        <taxon>Ornithinibacillus</taxon>
    </lineage>
</organism>
<feature type="transmembrane region" description="Helical" evidence="1">
    <location>
        <begin position="6"/>
        <end position="23"/>
    </location>
</feature>
<evidence type="ECO:0000313" key="2">
    <source>
        <dbReference type="EMBL" id="SHF61159.1"/>
    </source>
</evidence>
<dbReference type="RefSeq" id="WP_072887636.1">
    <property type="nucleotide sequence ID" value="NZ_FQVW01000001.1"/>
</dbReference>
<dbReference type="STRING" id="930117.SAMN05216225_1001493"/>
<dbReference type="AlphaFoldDB" id="A0A1M5D298"/>
<keyword evidence="1" id="KW-0472">Membrane</keyword>
<dbReference type="Proteomes" id="UP000183988">
    <property type="component" value="Unassembled WGS sequence"/>
</dbReference>